<keyword evidence="3" id="KW-1185">Reference proteome</keyword>
<protein>
    <submittedName>
        <fullName evidence="2">ABC transporter permease</fullName>
    </submittedName>
</protein>
<reference evidence="2 3" key="1">
    <citation type="journal article" date="2015" name="Genome Announc.">
        <title>Draft Genome Sequences of Marine Isolates of Thalassomonas viridans and Thalassomonas actiniarum.</title>
        <authorList>
            <person name="Olonade I."/>
            <person name="van Zyl L.J."/>
            <person name="Trindade M."/>
        </authorList>
    </citation>
    <scope>NUCLEOTIDE SEQUENCE [LARGE SCALE GENOMIC DNA]</scope>
    <source>
        <strain evidence="2 3">XOM25</strain>
    </source>
</reference>
<dbReference type="Proteomes" id="UP000032352">
    <property type="component" value="Chromosome"/>
</dbReference>
<dbReference type="PANTHER" id="PTHR43471">
    <property type="entry name" value="ABC TRANSPORTER PERMEASE"/>
    <property type="match status" value="1"/>
</dbReference>
<keyword evidence="1" id="KW-0472">Membrane</keyword>
<dbReference type="Pfam" id="PF12679">
    <property type="entry name" value="ABC2_membrane_2"/>
    <property type="match status" value="1"/>
</dbReference>
<feature type="transmembrane region" description="Helical" evidence="1">
    <location>
        <begin position="229"/>
        <end position="251"/>
    </location>
</feature>
<dbReference type="RefSeq" id="WP_044839430.1">
    <property type="nucleotide sequence ID" value="NZ_CP059733.1"/>
</dbReference>
<feature type="transmembrane region" description="Helical" evidence="1">
    <location>
        <begin position="176"/>
        <end position="199"/>
    </location>
</feature>
<dbReference type="GO" id="GO:0016020">
    <property type="term" value="C:membrane"/>
    <property type="evidence" value="ECO:0007669"/>
    <property type="project" value="UniProtKB-SubCell"/>
</dbReference>
<feature type="transmembrane region" description="Helical" evidence="1">
    <location>
        <begin position="271"/>
        <end position="293"/>
    </location>
</feature>
<organism evidence="2 3">
    <name type="scientific">Thalassomonas viridans</name>
    <dbReference type="NCBI Taxonomy" id="137584"/>
    <lineage>
        <taxon>Bacteria</taxon>
        <taxon>Pseudomonadati</taxon>
        <taxon>Pseudomonadota</taxon>
        <taxon>Gammaproteobacteria</taxon>
        <taxon>Alteromonadales</taxon>
        <taxon>Colwelliaceae</taxon>
        <taxon>Thalassomonas</taxon>
    </lineage>
</organism>
<evidence type="ECO:0000313" key="2">
    <source>
        <dbReference type="EMBL" id="WDE06461.1"/>
    </source>
</evidence>
<dbReference type="EMBL" id="CP059733">
    <property type="protein sequence ID" value="WDE06461.1"/>
    <property type="molecule type" value="Genomic_DNA"/>
</dbReference>
<name>A0AAE9Z485_9GAMM</name>
<reference evidence="2 3" key="2">
    <citation type="journal article" date="2022" name="Mar. Drugs">
        <title>Bioassay-Guided Fractionation Leads to the Detection of Cholic Acid Generated by the Rare Thalassomonas sp.</title>
        <authorList>
            <person name="Pheiffer F."/>
            <person name="Schneider Y.K."/>
            <person name="Hansen E.H."/>
            <person name="Andersen J.H."/>
            <person name="Isaksson J."/>
            <person name="Busche T."/>
            <person name="R C."/>
            <person name="Kalinowski J."/>
            <person name="Zyl L.V."/>
            <person name="Trindade M."/>
        </authorList>
    </citation>
    <scope>NUCLEOTIDE SEQUENCE [LARGE SCALE GENOMIC DNA]</scope>
    <source>
        <strain evidence="2 3">XOM25</strain>
    </source>
</reference>
<keyword evidence="1" id="KW-0812">Transmembrane</keyword>
<accession>A0AAE9Z485</accession>
<dbReference type="AlphaFoldDB" id="A0AAE9Z485"/>
<keyword evidence="1" id="KW-1133">Transmembrane helix</keyword>
<gene>
    <name evidence="2" type="ORF">SG34_005945</name>
</gene>
<dbReference type="PANTHER" id="PTHR43471:SF3">
    <property type="entry name" value="ABC TRANSPORTER PERMEASE PROTEIN NATB"/>
    <property type="match status" value="1"/>
</dbReference>
<evidence type="ECO:0000256" key="1">
    <source>
        <dbReference type="SAM" id="Phobius"/>
    </source>
</evidence>
<feature type="transmembrane region" description="Helical" evidence="1">
    <location>
        <begin position="354"/>
        <end position="374"/>
    </location>
</feature>
<feature type="transmembrane region" description="Helical" evidence="1">
    <location>
        <begin position="21"/>
        <end position="39"/>
    </location>
</feature>
<dbReference type="KEGG" id="tvd:SG34_005945"/>
<feature type="transmembrane region" description="Helical" evidence="1">
    <location>
        <begin position="305"/>
        <end position="322"/>
    </location>
</feature>
<sequence length="387" mass="42925">MIQFNALLKKELKEAFRDKRALMYALMMALMAPVMIYAVSNSMIKDLTETPALYINIQGGEAAPKLMKLLKDENILPLSQVPEKEKRLWQERNIELILPETFAEDMVEGRMIDVILRADYQEKALFAPLRRIKEVVRKYSAAIGSQRLLVRGIDVRLMRPVKLLEQDTAEPTSGPVFITMVLGMYLMMAAFVSGLSVAIDSSAGERERNVLEMLLCQPLDTLKIVLAKLSCASLIAAIGVILTLALTHFAIGFIDLSKIGATFNLDFISVSALLLLLLPLCFFASALQLFFAFGAKSFKEAQSTVTMIVMLPAFIPFALSFVNNKPQWLDWAPIAGQSMLIEDIFKGTPVNWNLVAFTTLVTVALTVALVKVMAEKLKSEKAVLALS</sequence>
<evidence type="ECO:0000313" key="3">
    <source>
        <dbReference type="Proteomes" id="UP000032352"/>
    </source>
</evidence>
<proteinExistence type="predicted"/>
<dbReference type="GO" id="GO:0140359">
    <property type="term" value="F:ABC-type transporter activity"/>
    <property type="evidence" value="ECO:0007669"/>
    <property type="project" value="InterPro"/>
</dbReference>